<dbReference type="Ensembl" id="ENSOTST00005057243.2">
    <property type="protein sequence ID" value="ENSOTSP00005052559.1"/>
    <property type="gene ID" value="ENSOTSG00005025447.2"/>
</dbReference>
<keyword evidence="1" id="KW-0175">Coiled coil</keyword>
<proteinExistence type="predicted"/>
<feature type="compositionally biased region" description="Polar residues" evidence="2">
    <location>
        <begin position="435"/>
        <end position="459"/>
    </location>
</feature>
<feature type="compositionally biased region" description="Low complexity" evidence="2">
    <location>
        <begin position="168"/>
        <end position="179"/>
    </location>
</feature>
<evidence type="ECO:0000256" key="1">
    <source>
        <dbReference type="ARBA" id="ARBA00023054"/>
    </source>
</evidence>
<dbReference type="CTD" id="126353"/>
<name>A0A8C8GNE1_ONCTS</name>
<gene>
    <name evidence="4" type="primary">misp</name>
</gene>
<dbReference type="Proteomes" id="UP000694402">
    <property type="component" value="Unassembled WGS sequence"/>
</dbReference>
<feature type="region of interest" description="Disordered" evidence="2">
    <location>
        <begin position="156"/>
        <end position="189"/>
    </location>
</feature>
<evidence type="ECO:0000313" key="4">
    <source>
        <dbReference type="Ensembl" id="ENSOTSP00005052559.1"/>
    </source>
</evidence>
<feature type="domain" description="A-kinase anchor protein 2 C-terminal" evidence="3">
    <location>
        <begin position="899"/>
        <end position="956"/>
    </location>
</feature>
<evidence type="ECO:0000256" key="2">
    <source>
        <dbReference type="SAM" id="MobiDB-lite"/>
    </source>
</evidence>
<dbReference type="Pfam" id="PF15304">
    <property type="entry name" value="AKAP2_C"/>
    <property type="match status" value="1"/>
</dbReference>
<evidence type="ECO:0000259" key="3">
    <source>
        <dbReference type="Pfam" id="PF15304"/>
    </source>
</evidence>
<reference evidence="4" key="2">
    <citation type="submission" date="2025-09" db="UniProtKB">
        <authorList>
            <consortium name="Ensembl"/>
        </authorList>
    </citation>
    <scope>IDENTIFICATION</scope>
</reference>
<feature type="region of interest" description="Disordered" evidence="2">
    <location>
        <begin position="393"/>
        <end position="467"/>
    </location>
</feature>
<dbReference type="RefSeq" id="XP_042177951.1">
    <property type="nucleotide sequence ID" value="XM_042322017.1"/>
</dbReference>
<dbReference type="AlphaFoldDB" id="A0A8C8GNE1"/>
<dbReference type="PANTHER" id="PTHR18839">
    <property type="entry name" value="MITOTIC INTERACTOR AND SUBSTRATE OF PLK1 MISP FAMILY MEMBER"/>
    <property type="match status" value="1"/>
</dbReference>
<feature type="compositionally biased region" description="Acidic residues" evidence="2">
    <location>
        <begin position="420"/>
        <end position="430"/>
    </location>
</feature>
<dbReference type="InterPro" id="IPR042779">
    <property type="entry name" value="MISP/MISP3-like"/>
</dbReference>
<evidence type="ECO:0000313" key="5">
    <source>
        <dbReference type="Proteomes" id="UP000694402"/>
    </source>
</evidence>
<feature type="compositionally biased region" description="Low complexity" evidence="2">
    <location>
        <begin position="699"/>
        <end position="714"/>
    </location>
</feature>
<protein>
    <recommendedName>
        <fullName evidence="3">A-kinase anchor protein 2 C-terminal domain-containing protein</fullName>
    </recommendedName>
</protein>
<accession>A0A8C8GNE1</accession>
<organism evidence="4 5">
    <name type="scientific">Oncorhynchus tshawytscha</name>
    <name type="common">Chinook salmon</name>
    <name type="synonym">Salmo tshawytscha</name>
    <dbReference type="NCBI Taxonomy" id="74940"/>
    <lineage>
        <taxon>Eukaryota</taxon>
        <taxon>Metazoa</taxon>
        <taxon>Chordata</taxon>
        <taxon>Craniata</taxon>
        <taxon>Vertebrata</taxon>
        <taxon>Euteleostomi</taxon>
        <taxon>Actinopterygii</taxon>
        <taxon>Neopterygii</taxon>
        <taxon>Teleostei</taxon>
        <taxon>Protacanthopterygii</taxon>
        <taxon>Salmoniformes</taxon>
        <taxon>Salmonidae</taxon>
        <taxon>Salmoninae</taxon>
        <taxon>Oncorhynchus</taxon>
    </lineage>
</organism>
<dbReference type="PANTHER" id="PTHR18839:SF0">
    <property type="entry name" value="MITOTIC INTERACTOR AND SUBSTRATE OF PLK1 ISOFORM X1-RELATED"/>
    <property type="match status" value="1"/>
</dbReference>
<dbReference type="InterPro" id="IPR029304">
    <property type="entry name" value="AKAP2_C"/>
</dbReference>
<keyword evidence="5" id="KW-1185">Reference proteome</keyword>
<dbReference type="GeneID" id="112250718"/>
<sequence length="964" mass="107860">MFKYTPPWQVLCNSMEHETKRLSVAAPDDSQDVLTQEEGDQIVCQSHQLPAAEISPSTQEDTTFQGTMESTPRKWVLQPMSPKLELAVDLRTMLSPTTDEPFSLDQSWIYNRNGNSSAFSFDSISVTRTQSTVIVSTQQKVSRDVVVQARQVAVSEEDCGNTSEDWQPSSPSSAGSTGSQRGFYSFVDDPVSPEAEMNEAWMVSPERQAKLATLKEESSFKLQTYTGGKKPGSLFEDDEDSRYQVNTNGAQFKAEEEEEKQLRQEIIHSQAPKKIATFREQWSALETLDLSKSPNKLLEGFSLCYGPSSTKSESTPAAEPCTIDNEQINFSAAREQFRKMEQSRLNPFLQSPRSLKPQRLWQSEDSLLSPRSEKKDYHSAEWFNQSLTPVKRQDKGENVTGRKVYRTGERVTKRQSSLFDDLDSGLEDLSGDTSVGYTSDGSMSNDNPQPESKGTQSASGYRETPIEREIRIAQEREESLRRLRGIKHTDVQEMVEVKSLLSQPTPPLMPVKANKKNRVSFFIQREIKKDSQREEDLLYQGRVPGLYGRGTPQEMEDRRKIFELGDQSGAEVETMKRTWSSPRVIVRSSSSDMEGYPSPCCPHRHSEETELYIGSMSATPSVNTTSEGWSSESQDLKRVLPSSFPEESVMLKGNETSKAESAQVTVVVKTSTSEIVNYPSWLVERKKPVPARVSSAKEASSSLSSSPSSPTPTAFAVQVSEPSDKPVPTWRAHLDSGGLRHRRPNAPDIIQKEIEQDLKREQELRELRESSGLSASMEGSLDCIERDAKDSCQSQSLRRVIVEQEESVFSESPSLPVEQTSLARWSYSSITPVSMLVDSASRFSTSIRPTARLPSFSIVTAQPWGSPRPSSPVVSRVAPLLPASPWVEMGGSPGIPTQKGLTETLLEDFEERRIKLKLEENAYAGIQPTDDVNNEVLEATRVTRHKNQRALRWEAGDYTKEDSQ</sequence>
<reference evidence="4" key="1">
    <citation type="submission" date="2025-08" db="UniProtKB">
        <authorList>
            <consortium name="Ensembl"/>
        </authorList>
    </citation>
    <scope>IDENTIFICATION</scope>
</reference>
<dbReference type="GeneTree" id="ENSGT00940000154739"/>
<feature type="region of interest" description="Disordered" evidence="2">
    <location>
        <begin position="699"/>
        <end position="729"/>
    </location>
</feature>